<dbReference type="PROSITE" id="PS50887">
    <property type="entry name" value="GGDEF"/>
    <property type="match status" value="1"/>
</dbReference>
<feature type="transmembrane region" description="Helical" evidence="4">
    <location>
        <begin position="160"/>
        <end position="180"/>
    </location>
</feature>
<feature type="transmembrane region" description="Helical" evidence="4">
    <location>
        <begin position="226"/>
        <end position="243"/>
    </location>
</feature>
<sequence length="483" mass="53351">MNLQFTALYTTPHHSLIVVAKKTGTQLAYLVIGLAACVLAGHAFDIEYLYRPVAGGPATHPFTAILFLSLSFSLILQFRKKVVSISLQVAVALAMLSLLLLNVASPIQSSDTFFSSRHLAEIFQLHPSNRLSGNTFLVISCLLMAIWARKARHSTVCQALALMALCISTMALTGYAYQIPAFYQDMSLFTVTLSFFLAASVLGITANRGTVRAVLSPHLGGQIARVQFIVGGMFFFGTGYLVIRSVASTQVSSLFGSYVIAVCWFLFVVLMIGASVHEQTDRTRRKLEKKLRAVALYDELTQLLNRRGFKQVIDQQLAHQRRVGGGVGLMLVDIDHFKQVNDRYGHDVGDKVIRHIAWNLRRLVRDTDSVCRYGGEEFAILLPHTDPEGVIIAANTLQHAIEALSIPIFEEESLSVTVSIGCANVVNGLIEKALKRADEALYESKRAGRNCVSGRFEAPQSVYSLPKQAQRSRHFFRSAKQQN</sequence>
<dbReference type="FunFam" id="3.30.70.270:FF:000001">
    <property type="entry name" value="Diguanylate cyclase domain protein"/>
    <property type="match status" value="1"/>
</dbReference>
<dbReference type="EMBL" id="FQWD01000001">
    <property type="protein sequence ID" value="SHF72900.1"/>
    <property type="molecule type" value="Genomic_DNA"/>
</dbReference>
<keyword evidence="7" id="KW-1185">Reference proteome</keyword>
<evidence type="ECO:0000256" key="4">
    <source>
        <dbReference type="SAM" id="Phobius"/>
    </source>
</evidence>
<evidence type="ECO:0000256" key="1">
    <source>
        <dbReference type="ARBA" id="ARBA00001946"/>
    </source>
</evidence>
<dbReference type="InterPro" id="IPR050469">
    <property type="entry name" value="Diguanylate_Cyclase"/>
</dbReference>
<keyword evidence="4" id="KW-0812">Transmembrane</keyword>
<feature type="transmembrane region" description="Helical" evidence="4">
    <location>
        <begin position="131"/>
        <end position="148"/>
    </location>
</feature>
<organism evidence="6 7">
    <name type="scientific">Marisediminitalea aggregata</name>
    <dbReference type="NCBI Taxonomy" id="634436"/>
    <lineage>
        <taxon>Bacteria</taxon>
        <taxon>Pseudomonadati</taxon>
        <taxon>Pseudomonadota</taxon>
        <taxon>Gammaproteobacteria</taxon>
        <taxon>Alteromonadales</taxon>
        <taxon>Alteromonadaceae</taxon>
        <taxon>Marisediminitalea</taxon>
    </lineage>
</organism>
<gene>
    <name evidence="6" type="ORF">SAMN05216361_0210</name>
</gene>
<accession>A0A1M5E148</accession>
<dbReference type="OrthoDB" id="73375at2"/>
<dbReference type="SMART" id="SM00267">
    <property type="entry name" value="GGDEF"/>
    <property type="match status" value="1"/>
</dbReference>
<keyword evidence="4" id="KW-0472">Membrane</keyword>
<evidence type="ECO:0000313" key="6">
    <source>
        <dbReference type="EMBL" id="SHF72900.1"/>
    </source>
</evidence>
<dbReference type="SUPFAM" id="SSF55073">
    <property type="entry name" value="Nucleotide cyclase"/>
    <property type="match status" value="1"/>
</dbReference>
<feature type="transmembrane region" description="Helical" evidence="4">
    <location>
        <begin position="85"/>
        <end position="104"/>
    </location>
</feature>
<dbReference type="InterPro" id="IPR000160">
    <property type="entry name" value="GGDEF_dom"/>
</dbReference>
<dbReference type="Gene3D" id="3.30.70.270">
    <property type="match status" value="1"/>
</dbReference>
<evidence type="ECO:0000313" key="7">
    <source>
        <dbReference type="Proteomes" id="UP000184520"/>
    </source>
</evidence>
<dbReference type="PANTHER" id="PTHR45138">
    <property type="entry name" value="REGULATORY COMPONENTS OF SENSORY TRANSDUCTION SYSTEM"/>
    <property type="match status" value="1"/>
</dbReference>
<dbReference type="AlphaFoldDB" id="A0A1M5E148"/>
<dbReference type="EC" id="2.7.7.65" evidence="2"/>
<dbReference type="RefSeq" id="WP_073316653.1">
    <property type="nucleotide sequence ID" value="NZ_FQWD01000001.1"/>
</dbReference>
<comment type="catalytic activity">
    <reaction evidence="3">
        <text>2 GTP = 3',3'-c-di-GMP + 2 diphosphate</text>
        <dbReference type="Rhea" id="RHEA:24898"/>
        <dbReference type="ChEBI" id="CHEBI:33019"/>
        <dbReference type="ChEBI" id="CHEBI:37565"/>
        <dbReference type="ChEBI" id="CHEBI:58805"/>
        <dbReference type="EC" id="2.7.7.65"/>
    </reaction>
</comment>
<proteinExistence type="predicted"/>
<feature type="transmembrane region" description="Helical" evidence="4">
    <location>
        <begin position="255"/>
        <end position="276"/>
    </location>
</feature>
<name>A0A1M5E148_9ALTE</name>
<feature type="transmembrane region" description="Helical" evidence="4">
    <location>
        <begin position="186"/>
        <end position="205"/>
    </location>
</feature>
<dbReference type="GO" id="GO:0052621">
    <property type="term" value="F:diguanylate cyclase activity"/>
    <property type="evidence" value="ECO:0007669"/>
    <property type="project" value="UniProtKB-EC"/>
</dbReference>
<dbReference type="InterPro" id="IPR029787">
    <property type="entry name" value="Nucleotide_cyclase"/>
</dbReference>
<evidence type="ECO:0000256" key="2">
    <source>
        <dbReference type="ARBA" id="ARBA00012528"/>
    </source>
</evidence>
<feature type="domain" description="GGDEF" evidence="5">
    <location>
        <begin position="325"/>
        <end position="457"/>
    </location>
</feature>
<evidence type="ECO:0000256" key="3">
    <source>
        <dbReference type="ARBA" id="ARBA00034247"/>
    </source>
</evidence>
<dbReference type="CDD" id="cd01949">
    <property type="entry name" value="GGDEF"/>
    <property type="match status" value="1"/>
</dbReference>
<feature type="transmembrane region" description="Helical" evidence="4">
    <location>
        <begin position="58"/>
        <end position="78"/>
    </location>
</feature>
<keyword evidence="4" id="KW-1133">Transmembrane helix</keyword>
<reference evidence="7" key="1">
    <citation type="submission" date="2016-11" db="EMBL/GenBank/DDBJ databases">
        <authorList>
            <person name="Varghese N."/>
            <person name="Submissions S."/>
        </authorList>
    </citation>
    <scope>NUCLEOTIDE SEQUENCE [LARGE SCALE GENOMIC DNA]</scope>
    <source>
        <strain evidence="7">CGMCC 1.8995</strain>
    </source>
</reference>
<dbReference type="InterPro" id="IPR043128">
    <property type="entry name" value="Rev_trsase/Diguanyl_cyclase"/>
</dbReference>
<dbReference type="STRING" id="634436.SAMN05216361_0210"/>
<feature type="transmembrane region" description="Helical" evidence="4">
    <location>
        <begin position="27"/>
        <end position="46"/>
    </location>
</feature>
<dbReference type="Proteomes" id="UP000184520">
    <property type="component" value="Unassembled WGS sequence"/>
</dbReference>
<dbReference type="Pfam" id="PF00990">
    <property type="entry name" value="GGDEF"/>
    <property type="match status" value="1"/>
</dbReference>
<evidence type="ECO:0000259" key="5">
    <source>
        <dbReference type="PROSITE" id="PS50887"/>
    </source>
</evidence>
<dbReference type="PANTHER" id="PTHR45138:SF9">
    <property type="entry name" value="DIGUANYLATE CYCLASE DGCM-RELATED"/>
    <property type="match status" value="1"/>
</dbReference>
<comment type="cofactor">
    <cofactor evidence="1">
        <name>Mg(2+)</name>
        <dbReference type="ChEBI" id="CHEBI:18420"/>
    </cofactor>
</comment>
<dbReference type="NCBIfam" id="TIGR00254">
    <property type="entry name" value="GGDEF"/>
    <property type="match status" value="1"/>
</dbReference>
<protein>
    <recommendedName>
        <fullName evidence="2">diguanylate cyclase</fullName>
        <ecNumber evidence="2">2.7.7.65</ecNumber>
    </recommendedName>
</protein>